<protein>
    <recommendedName>
        <fullName evidence="3">Resolvase/invertase-type recombinase catalytic domain-containing protein</fullName>
    </recommendedName>
</protein>
<dbReference type="Proteomes" id="UP000466794">
    <property type="component" value="Unassembled WGS sequence"/>
</dbReference>
<evidence type="ECO:0008006" key="3">
    <source>
        <dbReference type="Google" id="ProtNLM"/>
    </source>
</evidence>
<dbReference type="EMBL" id="WRPP01000009">
    <property type="protein sequence ID" value="MVU82552.1"/>
    <property type="molecule type" value="Genomic_DNA"/>
</dbReference>
<accession>A0A7K1V7V6</accession>
<gene>
    <name evidence="1" type="ORF">GPX89_35645</name>
</gene>
<evidence type="ECO:0000313" key="2">
    <source>
        <dbReference type="Proteomes" id="UP000466794"/>
    </source>
</evidence>
<dbReference type="AlphaFoldDB" id="A0A7K1V7V6"/>
<proteinExistence type="predicted"/>
<comment type="caution">
    <text evidence="1">The sequence shown here is derived from an EMBL/GenBank/DDBJ whole genome shotgun (WGS) entry which is preliminary data.</text>
</comment>
<keyword evidence="2" id="KW-1185">Reference proteome</keyword>
<sequence>MRYKPTCLGYLRTDISGVTQLWDQTQIRKLATRLGYDFADMVIYDPRFGRPPLARLKAQATRLDAEAVIVPSPEHFEGGEIPGTLVAQVDVITVTPEETYARRMMPPLRDLPPARADGA</sequence>
<reference evidence="1 2" key="1">
    <citation type="submission" date="2019-12" db="EMBL/GenBank/DDBJ databases">
        <title>Nocardia sp. nov. ET3-3 isolated from soil.</title>
        <authorList>
            <person name="Kanchanasin P."/>
            <person name="Tanasupawat S."/>
            <person name="Yuki M."/>
            <person name="Kudo T."/>
        </authorList>
    </citation>
    <scope>NUCLEOTIDE SEQUENCE [LARGE SCALE GENOMIC DNA]</scope>
    <source>
        <strain evidence="1 2">ET3-3</strain>
    </source>
</reference>
<organism evidence="1 2">
    <name type="scientific">Nocardia terrae</name>
    <dbReference type="NCBI Taxonomy" id="2675851"/>
    <lineage>
        <taxon>Bacteria</taxon>
        <taxon>Bacillati</taxon>
        <taxon>Actinomycetota</taxon>
        <taxon>Actinomycetes</taxon>
        <taxon>Mycobacteriales</taxon>
        <taxon>Nocardiaceae</taxon>
        <taxon>Nocardia</taxon>
    </lineage>
</organism>
<name>A0A7K1V7V6_9NOCA</name>
<evidence type="ECO:0000313" key="1">
    <source>
        <dbReference type="EMBL" id="MVU82552.1"/>
    </source>
</evidence>